<evidence type="ECO:0000313" key="9">
    <source>
        <dbReference type="Proteomes" id="UP001063166"/>
    </source>
</evidence>
<reference evidence="8" key="1">
    <citation type="submission" date="2022-07" db="EMBL/GenBank/DDBJ databases">
        <title>The genome of Lyophyllum shimeji provides insight into the initial evolution of ectomycorrhizal fungal genome.</title>
        <authorList>
            <person name="Kobayashi Y."/>
            <person name="Shibata T."/>
            <person name="Hirakawa H."/>
            <person name="Shigenobu S."/>
            <person name="Nishiyama T."/>
            <person name="Yamada A."/>
            <person name="Hasebe M."/>
            <person name="Kawaguchi M."/>
        </authorList>
    </citation>
    <scope>NUCLEOTIDE SEQUENCE</scope>
    <source>
        <strain evidence="8">AT787</strain>
    </source>
</reference>
<evidence type="ECO:0000259" key="7">
    <source>
        <dbReference type="SMART" id="SM00014"/>
    </source>
</evidence>
<feature type="domain" description="Phosphatidic acid phosphatase type 2/haloperoxidase" evidence="7">
    <location>
        <begin position="52"/>
        <end position="152"/>
    </location>
</feature>
<feature type="transmembrane region" description="Helical" evidence="6">
    <location>
        <begin position="106"/>
        <end position="125"/>
    </location>
</feature>
<sequence length="225" mass="25012">MPAGPQASLDLTHVLYDDSSLFSLALALITLSPILLMASYAALAVQTREYVIIVMWAGQLAGEVLNWLLKHAIKEERPIESIGNGYGFPSSHSQFASTGYPILDQLWRMIVHLGLAAWAAIVAYSRYYLGYHNANQILWGIAIGLTLGLSLYTLAELIPRRSPRSILGNTKRTLISNPVSTWLQIRDGWDVWADGGREVLANLRSEVWYTTDAPVSRASWNRKPC</sequence>
<evidence type="ECO:0000256" key="3">
    <source>
        <dbReference type="ARBA" id="ARBA00022801"/>
    </source>
</evidence>
<keyword evidence="4 6" id="KW-1133">Transmembrane helix</keyword>
<evidence type="ECO:0000313" key="8">
    <source>
        <dbReference type="EMBL" id="GLB41666.1"/>
    </source>
</evidence>
<organism evidence="8 9">
    <name type="scientific">Lyophyllum shimeji</name>
    <name type="common">Hon-shimeji</name>
    <name type="synonym">Tricholoma shimeji</name>
    <dbReference type="NCBI Taxonomy" id="47721"/>
    <lineage>
        <taxon>Eukaryota</taxon>
        <taxon>Fungi</taxon>
        <taxon>Dikarya</taxon>
        <taxon>Basidiomycota</taxon>
        <taxon>Agaricomycotina</taxon>
        <taxon>Agaricomycetes</taxon>
        <taxon>Agaricomycetidae</taxon>
        <taxon>Agaricales</taxon>
        <taxon>Tricholomatineae</taxon>
        <taxon>Lyophyllaceae</taxon>
        <taxon>Lyophyllum</taxon>
    </lineage>
</organism>
<dbReference type="InterPro" id="IPR036938">
    <property type="entry name" value="PAP2/HPO_sf"/>
</dbReference>
<dbReference type="Proteomes" id="UP001063166">
    <property type="component" value="Unassembled WGS sequence"/>
</dbReference>
<dbReference type="SUPFAM" id="SSF48317">
    <property type="entry name" value="Acid phosphatase/Vanadium-dependent haloperoxidase"/>
    <property type="match status" value="1"/>
</dbReference>
<dbReference type="OrthoDB" id="302705at2759"/>
<dbReference type="PANTHER" id="PTHR14969:SF13">
    <property type="entry name" value="AT30094P"/>
    <property type="match status" value="1"/>
</dbReference>
<dbReference type="CDD" id="cd03382">
    <property type="entry name" value="PAP2_dolichyldiphosphatase"/>
    <property type="match status" value="1"/>
</dbReference>
<evidence type="ECO:0000256" key="2">
    <source>
        <dbReference type="ARBA" id="ARBA00022692"/>
    </source>
</evidence>
<keyword evidence="9" id="KW-1185">Reference proteome</keyword>
<feature type="transmembrane region" description="Helical" evidence="6">
    <location>
        <begin position="21"/>
        <end position="44"/>
    </location>
</feature>
<keyword evidence="3" id="KW-0378">Hydrolase</keyword>
<dbReference type="SMART" id="SM00014">
    <property type="entry name" value="acidPPc"/>
    <property type="match status" value="1"/>
</dbReference>
<evidence type="ECO:0000256" key="5">
    <source>
        <dbReference type="ARBA" id="ARBA00023136"/>
    </source>
</evidence>
<evidence type="ECO:0000256" key="1">
    <source>
        <dbReference type="ARBA" id="ARBA00004141"/>
    </source>
</evidence>
<dbReference type="PANTHER" id="PTHR14969">
    <property type="entry name" value="SPHINGOSINE-1-PHOSPHATE PHOSPHOHYDROLASE"/>
    <property type="match status" value="1"/>
</dbReference>
<dbReference type="EMBL" id="BRPK01000010">
    <property type="protein sequence ID" value="GLB41666.1"/>
    <property type="molecule type" value="Genomic_DNA"/>
</dbReference>
<gene>
    <name evidence="8" type="ORF">LshimejAT787_1002660</name>
</gene>
<dbReference type="InterPro" id="IPR000326">
    <property type="entry name" value="PAP2/HPO"/>
</dbReference>
<accession>A0A9P3USZ2</accession>
<dbReference type="GO" id="GO:0016020">
    <property type="term" value="C:membrane"/>
    <property type="evidence" value="ECO:0007669"/>
    <property type="project" value="UniProtKB-SubCell"/>
</dbReference>
<evidence type="ECO:0000256" key="4">
    <source>
        <dbReference type="ARBA" id="ARBA00022989"/>
    </source>
</evidence>
<comment type="subcellular location">
    <subcellularLocation>
        <location evidence="1">Membrane</location>
        <topology evidence="1">Multi-pass membrane protein</topology>
    </subcellularLocation>
</comment>
<evidence type="ECO:0000256" key="6">
    <source>
        <dbReference type="SAM" id="Phobius"/>
    </source>
</evidence>
<dbReference type="Gene3D" id="1.20.144.10">
    <property type="entry name" value="Phosphatidic acid phosphatase type 2/haloperoxidase"/>
    <property type="match status" value="1"/>
</dbReference>
<comment type="caution">
    <text evidence="8">The sequence shown here is derived from an EMBL/GenBank/DDBJ whole genome shotgun (WGS) entry which is preliminary data.</text>
</comment>
<protein>
    <submittedName>
        <fullName evidence="8">Acid phosphatase homologues</fullName>
    </submittedName>
</protein>
<dbReference type="AlphaFoldDB" id="A0A9P3USZ2"/>
<dbReference type="GO" id="GO:0042392">
    <property type="term" value="F:sphingosine-1-phosphate phosphatase activity"/>
    <property type="evidence" value="ECO:0007669"/>
    <property type="project" value="TreeGrafter"/>
</dbReference>
<proteinExistence type="predicted"/>
<name>A0A9P3USZ2_LYOSH</name>
<dbReference type="InterPro" id="IPR039667">
    <property type="entry name" value="Dolichyldiphosphatase_PAP2"/>
</dbReference>
<feature type="transmembrane region" description="Helical" evidence="6">
    <location>
        <begin position="137"/>
        <end position="155"/>
    </location>
</feature>
<keyword evidence="5 6" id="KW-0472">Membrane</keyword>
<dbReference type="Pfam" id="PF01569">
    <property type="entry name" value="PAP2"/>
    <property type="match status" value="1"/>
</dbReference>
<keyword evidence="2 6" id="KW-0812">Transmembrane</keyword>